<proteinExistence type="predicted"/>
<dbReference type="SUPFAM" id="SSF48371">
    <property type="entry name" value="ARM repeat"/>
    <property type="match status" value="1"/>
</dbReference>
<sequence>MQRALSREHLSEFAHHAVSGLRRLVNPKSPPTTVAQQELVSTSKSIEESWRKKRIVSDTTLLDMWAAEFQGELIAQLEQYTTGDARSEGNGHVAGSDGAATPALAGPSSENKGETRNFIGETSMLTCTEALKILIRTNGENAAELFTRYDLVRYMTRYLMQVPMSKKMRDTLASVLLEIVGYNSRLLKEALAVSQELLVFPGDANSGHVATSQQLQLAGLLAAAFRRVDVHKVPVDSVRLKCGRDGFLSGLIRTCLVIATGDAGGASGGAQVTALLTYFGLLNGMVRGCAANKELCKGNHRDELVSLWIIAASSVSRVETSLPVPTNVPGKEATVAVEGAQLWASELIEFLLEVATSESFALRRQLLNSEGMNTVEGRSVLNNTGFPPLSPSSLSLSSSGVVSRATRSYEFLPAHWDALLSGGSAYVWNLARILFNCLLSSEGCEFIAEALLCMDAQSTISEFIYRSVIATLMLLCVATPRNAETLAESPIIEALIARITCSQPSVFANEVKILGKLCTPCHALNAYTIQTTVALMSLLSSLYVAERMLPKLLYVVEQMCVRQTSSIDAEIVDSLLHVFTSSGLPRGVLFFPGGGSVACMVDRFSTKSFGGYSFAAWIRPKCVWLEGSPLYSFADGASGGSMTLVVVANGRSCGLMTRTQNSNEVTLSSIPDTSFPADAWTHVAFNHNMSGFSIFINGRRTENSLSIPFPKSPSKKERLQFGFGGCPNEYSFFGFIASIELFDGSFSEKELQRMYQAGPRPSRELSISCHPLLSVESQMVSGTNKFSVGVTGSLAARNEGVSVHSVVACSPLNVHEMFCRQDVVNWALRTLVMAKKFSTNFGTVAKLCVQFICTAMKLTTTERELNQMVSERAILRLREQMLTWENIPLEVPAIVLASTIPRGGGKVMRTHPTTQGMLSLLLDVVNQRGLHPTAIMCILRELSDALLLPENVAIFRAVPGRFERILALSMRLPPECVEGVIALVERLCKEPREMEQTLLFLLSPSAAKTADFVKAEMLRMLFDIALTNTAMCDLIMGAFGNSGVSFLICLVGGRNHGDEAVRIFALRIISLIHHTNKRFREHFAKCHGYEVLGAVMTGPAASAVPIGLASFNCLFQMAFDAFQPNSEGEAVALHLQQAGSSKAKRRPTKHPEYVRHPATAVGEAWALQGYMPGLVSPELRVTRREYSFDISHELNFGHDTRTLLDDAHRCPRSRGNTHVVLQVPQVIHTLLSLLGRLLRGAGADSSRVSSMTGESPASSEGNSETNVAVHEERGANNAVDSVSRVSAASPMMEETTEGITLRVLAHLEKIVDRTDNGQMLLPVPWLLWLWEAVRPVIDPPSSNSVEVTSKLPRKFVVAVQQRVRKIVRILAILDLSRNYKAGTVRTLRQMELPSFLTRLVLEEIVSHFTKSRCEIPDQGEAANIIKNLDSLLHGIEEVLWPLPLGLGLEIVNAISAIAVNNNAWVRTKMKNSSHLFETRKHLSFVLLTSTKRFSKLESATLTQLLGVNGNEPNTIRVVLRRLITATSNCDADEVEALLATTRQLINSDMNQFHTVLTIIGVEYRSFAELLCGIAGGKIAPLSASPERGVQSSNASFPRTEERVPVEEVPASAVIHWSLENKAPWEVIRQRVCAATNSFATARGKGGVEATALSPSSKARRVEERRHSVQNKVAAEVERINREVNYQLNLRGAGGGDLSPTPNTGFLRLTQSSDSVLSEFSRTLPF</sequence>
<dbReference type="PANTHER" id="PTHR13743:SF123">
    <property type="entry name" value="PROTEIN FAN"/>
    <property type="match status" value="1"/>
</dbReference>
<protein>
    <submittedName>
        <fullName evidence="2">Putative chaperone DNAJ protein</fullName>
    </submittedName>
</protein>
<dbReference type="Proteomes" id="UP000284403">
    <property type="component" value="Unassembled WGS sequence"/>
</dbReference>
<feature type="compositionally biased region" description="Low complexity" evidence="1">
    <location>
        <begin position="1275"/>
        <end position="1289"/>
    </location>
</feature>
<evidence type="ECO:0000313" key="3">
    <source>
        <dbReference type="Proteomes" id="UP000284403"/>
    </source>
</evidence>
<feature type="region of interest" description="Disordered" evidence="1">
    <location>
        <begin position="1244"/>
        <end position="1266"/>
    </location>
</feature>
<dbReference type="Pfam" id="PF13385">
    <property type="entry name" value="Laminin_G_3"/>
    <property type="match status" value="1"/>
</dbReference>
<accession>A0A422NKZ8</accession>
<name>A0A422NKZ8_9TRYP</name>
<dbReference type="InterPro" id="IPR050865">
    <property type="entry name" value="BEACH_Domain"/>
</dbReference>
<dbReference type="EMBL" id="MKKU01000612">
    <property type="protein sequence ID" value="RNF06094.1"/>
    <property type="molecule type" value="Genomic_DNA"/>
</dbReference>
<gene>
    <name evidence="2" type="ORF">Tco025E_07667</name>
</gene>
<evidence type="ECO:0000256" key="1">
    <source>
        <dbReference type="SAM" id="MobiDB-lite"/>
    </source>
</evidence>
<reference evidence="2 3" key="1">
    <citation type="journal article" date="2018" name="BMC Genomics">
        <title>Genomic comparison of Trypanosoma conorhini and Trypanosoma rangeli to Trypanosoma cruzi strains of high and low virulence.</title>
        <authorList>
            <person name="Bradwell K.R."/>
            <person name="Koparde V.N."/>
            <person name="Matveyev A.V."/>
            <person name="Serrano M.G."/>
            <person name="Alves J.M."/>
            <person name="Parikh H."/>
            <person name="Huang B."/>
            <person name="Lee V."/>
            <person name="Espinosa-Alvarez O."/>
            <person name="Ortiz P.A."/>
            <person name="Costa-Martins A.G."/>
            <person name="Teixeira M.M."/>
            <person name="Buck G.A."/>
        </authorList>
    </citation>
    <scope>NUCLEOTIDE SEQUENCE [LARGE SCALE GENOMIC DNA]</scope>
    <source>
        <strain evidence="2 3">025E</strain>
    </source>
</reference>
<dbReference type="InterPro" id="IPR016024">
    <property type="entry name" value="ARM-type_fold"/>
</dbReference>
<feature type="region of interest" description="Disordered" evidence="1">
    <location>
        <begin position="1271"/>
        <end position="1290"/>
    </location>
</feature>
<dbReference type="Gene3D" id="2.60.120.200">
    <property type="match status" value="1"/>
</dbReference>
<dbReference type="GeneID" id="40321278"/>
<dbReference type="InterPro" id="IPR013320">
    <property type="entry name" value="ConA-like_dom_sf"/>
</dbReference>
<dbReference type="OrthoDB" id="272104at2759"/>
<dbReference type="PANTHER" id="PTHR13743">
    <property type="entry name" value="BEIGE/BEACH-RELATED"/>
    <property type="match status" value="1"/>
</dbReference>
<keyword evidence="3" id="KW-1185">Reference proteome</keyword>
<evidence type="ECO:0000313" key="2">
    <source>
        <dbReference type="EMBL" id="RNF06094.1"/>
    </source>
</evidence>
<comment type="caution">
    <text evidence="2">The sequence shown here is derived from an EMBL/GenBank/DDBJ whole genome shotgun (WGS) entry which is preliminary data.</text>
</comment>
<dbReference type="RefSeq" id="XP_029225383.1">
    <property type="nucleotide sequence ID" value="XM_029374527.1"/>
</dbReference>
<feature type="region of interest" description="Disordered" evidence="1">
    <location>
        <begin position="85"/>
        <end position="115"/>
    </location>
</feature>
<organism evidence="2 3">
    <name type="scientific">Trypanosoma conorhini</name>
    <dbReference type="NCBI Taxonomy" id="83891"/>
    <lineage>
        <taxon>Eukaryota</taxon>
        <taxon>Discoba</taxon>
        <taxon>Euglenozoa</taxon>
        <taxon>Kinetoplastea</taxon>
        <taxon>Metakinetoplastina</taxon>
        <taxon>Trypanosomatida</taxon>
        <taxon>Trypanosomatidae</taxon>
        <taxon>Trypanosoma</taxon>
    </lineage>
</organism>
<feature type="compositionally biased region" description="Polar residues" evidence="1">
    <location>
        <begin position="1246"/>
        <end position="1266"/>
    </location>
</feature>
<dbReference type="SUPFAM" id="SSF49899">
    <property type="entry name" value="Concanavalin A-like lectins/glucanases"/>
    <property type="match status" value="1"/>
</dbReference>